<evidence type="ECO:0000313" key="1">
    <source>
        <dbReference type="EMBL" id="KAK7873637.1"/>
    </source>
</evidence>
<gene>
    <name evidence="1" type="ORF">R5R35_009325</name>
</gene>
<organism evidence="1 2">
    <name type="scientific">Gryllus longicercus</name>
    <dbReference type="NCBI Taxonomy" id="2509291"/>
    <lineage>
        <taxon>Eukaryota</taxon>
        <taxon>Metazoa</taxon>
        <taxon>Ecdysozoa</taxon>
        <taxon>Arthropoda</taxon>
        <taxon>Hexapoda</taxon>
        <taxon>Insecta</taxon>
        <taxon>Pterygota</taxon>
        <taxon>Neoptera</taxon>
        <taxon>Polyneoptera</taxon>
        <taxon>Orthoptera</taxon>
        <taxon>Ensifera</taxon>
        <taxon>Gryllidea</taxon>
        <taxon>Grylloidea</taxon>
        <taxon>Gryllidae</taxon>
        <taxon>Gryllinae</taxon>
        <taxon>Gryllus</taxon>
    </lineage>
</organism>
<protein>
    <submittedName>
        <fullName evidence="1">Uncharacterized protein</fullName>
    </submittedName>
</protein>
<name>A0AAN9W6T5_9ORTH</name>
<dbReference type="Proteomes" id="UP001378592">
    <property type="component" value="Unassembled WGS sequence"/>
</dbReference>
<keyword evidence="2" id="KW-1185">Reference proteome</keyword>
<evidence type="ECO:0000313" key="2">
    <source>
        <dbReference type="Proteomes" id="UP001378592"/>
    </source>
</evidence>
<comment type="caution">
    <text evidence="1">The sequence shown here is derived from an EMBL/GenBank/DDBJ whole genome shotgun (WGS) entry which is preliminary data.</text>
</comment>
<dbReference type="EMBL" id="JAZDUA010000011">
    <property type="protein sequence ID" value="KAK7873637.1"/>
    <property type="molecule type" value="Genomic_DNA"/>
</dbReference>
<proteinExistence type="predicted"/>
<reference evidence="1 2" key="1">
    <citation type="submission" date="2024-03" db="EMBL/GenBank/DDBJ databases">
        <title>The genome assembly and annotation of the cricket Gryllus longicercus Weissman &amp; Gray.</title>
        <authorList>
            <person name="Szrajer S."/>
            <person name="Gray D."/>
            <person name="Ylla G."/>
        </authorList>
    </citation>
    <scope>NUCLEOTIDE SEQUENCE [LARGE SCALE GENOMIC DNA]</scope>
    <source>
        <strain evidence="1">DAG 2021-001</strain>
        <tissue evidence="1">Whole body minus gut</tissue>
    </source>
</reference>
<sequence>MSSNDPEDNLNSASLQLNIHKMMTKINVLNKNMVNIVEKMKKVDDKLISVSTALRDIEKESPLHNTLQK</sequence>
<accession>A0AAN9W6T5</accession>
<dbReference type="AlphaFoldDB" id="A0AAN9W6T5"/>